<dbReference type="Gene3D" id="3.40.225.10">
    <property type="entry name" value="Class II aldolase/adducin N-terminal domain"/>
    <property type="match status" value="1"/>
</dbReference>
<dbReference type="GO" id="GO:0051015">
    <property type="term" value="F:actin filament binding"/>
    <property type="evidence" value="ECO:0007669"/>
    <property type="project" value="TreeGrafter"/>
</dbReference>
<dbReference type="PANTHER" id="PTHR10672">
    <property type="entry name" value="ADDUCIN"/>
    <property type="match status" value="1"/>
</dbReference>
<dbReference type="InterPro" id="IPR036409">
    <property type="entry name" value="Aldolase_II/adducin_N_sf"/>
</dbReference>
<dbReference type="Proteomes" id="UP000053317">
    <property type="component" value="Unassembled WGS sequence"/>
</dbReference>
<keyword evidence="3" id="KW-1185">Reference proteome</keyword>
<accession>A0A0G2GTB3</accession>
<dbReference type="Pfam" id="PF00596">
    <property type="entry name" value="Aldolase_II"/>
    <property type="match status" value="1"/>
</dbReference>
<comment type="caution">
    <text evidence="2">The sequence shown here is derived from an EMBL/GenBank/DDBJ whole genome shotgun (WGS) entry which is preliminary data.</text>
</comment>
<dbReference type="OrthoDB" id="3238794at2759"/>
<dbReference type="InterPro" id="IPR051017">
    <property type="entry name" value="Aldolase-II_Adducin_sf"/>
</dbReference>
<name>A0A0G2GTB3_PHACM</name>
<sequence length="129" mass="14076">MINQDVTMFYGDALGVYGDFGGVVLDNAESERLADALGDNGKGLILRNHGLLTVGQTVDEAAYLFTLLERSCEIQLKADAAAAAGIPKKFIDEDAAAYTFKMTSDPEALYFEFQPDLDYELAVHGDFLR</sequence>
<protein>
    <submittedName>
        <fullName evidence="2">Putative class ii aldolase adducin domain containing protein</fullName>
    </submittedName>
</protein>
<dbReference type="GO" id="GO:0005856">
    <property type="term" value="C:cytoskeleton"/>
    <property type="evidence" value="ECO:0007669"/>
    <property type="project" value="TreeGrafter"/>
</dbReference>
<dbReference type="AlphaFoldDB" id="A0A0G2GTB3"/>
<feature type="domain" description="Class II aldolase/adducin N-terminal" evidence="1">
    <location>
        <begin position="2"/>
        <end position="76"/>
    </location>
</feature>
<reference evidence="2 3" key="2">
    <citation type="submission" date="2015-05" db="EMBL/GenBank/DDBJ databases">
        <authorList>
            <person name="Morales-Cruz A."/>
            <person name="Amrine K.C."/>
            <person name="Cantu D."/>
        </authorList>
    </citation>
    <scope>NUCLEOTIDE SEQUENCE [LARGE SCALE GENOMIC DNA]</scope>
    <source>
        <strain evidence="2">UCRPC4</strain>
    </source>
</reference>
<dbReference type="PANTHER" id="PTHR10672:SF25">
    <property type="entry name" value="MEIOTICALLY UP-REGULATED GENE 14 PROTEIN"/>
    <property type="match status" value="1"/>
</dbReference>
<evidence type="ECO:0000313" key="3">
    <source>
        <dbReference type="Proteomes" id="UP000053317"/>
    </source>
</evidence>
<organism evidence="2 3">
    <name type="scientific">Phaeomoniella chlamydospora</name>
    <name type="common">Phaeoacremonium chlamydosporum</name>
    <dbReference type="NCBI Taxonomy" id="158046"/>
    <lineage>
        <taxon>Eukaryota</taxon>
        <taxon>Fungi</taxon>
        <taxon>Dikarya</taxon>
        <taxon>Ascomycota</taxon>
        <taxon>Pezizomycotina</taxon>
        <taxon>Eurotiomycetes</taxon>
        <taxon>Chaetothyriomycetidae</taxon>
        <taxon>Phaeomoniellales</taxon>
        <taxon>Phaeomoniellaceae</taxon>
        <taxon>Phaeomoniella</taxon>
    </lineage>
</organism>
<reference evidence="2 3" key="1">
    <citation type="submission" date="2015-05" db="EMBL/GenBank/DDBJ databases">
        <title>Distinctive expansion of gene families associated with plant cell wall degradation and secondary metabolism in the genomes of grapevine trunk pathogens.</title>
        <authorList>
            <person name="Lawrence D.P."/>
            <person name="Travadon R."/>
            <person name="Rolshausen P.E."/>
            <person name="Baumgartner K."/>
        </authorList>
    </citation>
    <scope>NUCLEOTIDE SEQUENCE [LARGE SCALE GENOMIC DNA]</scope>
    <source>
        <strain evidence="2">UCRPC4</strain>
    </source>
</reference>
<gene>
    <name evidence="2" type="ORF">UCRPC4_g04285</name>
</gene>
<evidence type="ECO:0000259" key="1">
    <source>
        <dbReference type="Pfam" id="PF00596"/>
    </source>
</evidence>
<proteinExistence type="predicted"/>
<dbReference type="InterPro" id="IPR001303">
    <property type="entry name" value="Aldolase_II/adducin_N"/>
</dbReference>
<evidence type="ECO:0000313" key="2">
    <source>
        <dbReference type="EMBL" id="KKY20020.1"/>
    </source>
</evidence>
<dbReference type="SUPFAM" id="SSF53639">
    <property type="entry name" value="AraD/HMP-PK domain-like"/>
    <property type="match status" value="1"/>
</dbReference>
<dbReference type="EMBL" id="LCWF01000102">
    <property type="protein sequence ID" value="KKY20020.1"/>
    <property type="molecule type" value="Genomic_DNA"/>
</dbReference>